<organism evidence="3 4">
    <name type="scientific">Nonomuraea thailandensis</name>
    <dbReference type="NCBI Taxonomy" id="1188745"/>
    <lineage>
        <taxon>Bacteria</taxon>
        <taxon>Bacillati</taxon>
        <taxon>Actinomycetota</taxon>
        <taxon>Actinomycetes</taxon>
        <taxon>Streptosporangiales</taxon>
        <taxon>Streptosporangiaceae</taxon>
        <taxon>Nonomuraea</taxon>
    </lineage>
</organism>
<dbReference type="RefSeq" id="WP_253745419.1">
    <property type="nucleotide sequence ID" value="NZ_BAABKA010000043.1"/>
</dbReference>
<sequence>MRRGRALVMAGLACAVLSLGVPAPAAAEQAELGDVQQVITTLAKTDGVVGAIGEVFVDGKRVGRGTAGSRLLVRQGRAHPLGFALPDRVADQAHGGHDGPATGRRRQAEGG</sequence>
<dbReference type="Proteomes" id="UP001139648">
    <property type="component" value="Unassembled WGS sequence"/>
</dbReference>
<comment type="caution">
    <text evidence="3">The sequence shown here is derived from an EMBL/GenBank/DDBJ whole genome shotgun (WGS) entry which is preliminary data.</text>
</comment>
<feature type="chain" id="PRO_5040915187" evidence="2">
    <location>
        <begin position="28"/>
        <end position="111"/>
    </location>
</feature>
<keyword evidence="4" id="KW-1185">Reference proteome</keyword>
<dbReference type="AlphaFoldDB" id="A0A9X2K656"/>
<evidence type="ECO:0000256" key="1">
    <source>
        <dbReference type="SAM" id="MobiDB-lite"/>
    </source>
</evidence>
<evidence type="ECO:0000313" key="3">
    <source>
        <dbReference type="EMBL" id="MCP2358346.1"/>
    </source>
</evidence>
<evidence type="ECO:0000313" key="4">
    <source>
        <dbReference type="Proteomes" id="UP001139648"/>
    </source>
</evidence>
<gene>
    <name evidence="3" type="ORF">HD597_005366</name>
</gene>
<feature type="signal peptide" evidence="2">
    <location>
        <begin position="1"/>
        <end position="27"/>
    </location>
</feature>
<dbReference type="EMBL" id="JAMZEB010000002">
    <property type="protein sequence ID" value="MCP2358346.1"/>
    <property type="molecule type" value="Genomic_DNA"/>
</dbReference>
<evidence type="ECO:0000256" key="2">
    <source>
        <dbReference type="SAM" id="SignalP"/>
    </source>
</evidence>
<protein>
    <submittedName>
        <fullName evidence="3">Uncharacterized protein</fullName>
    </submittedName>
</protein>
<keyword evidence="2" id="KW-0732">Signal</keyword>
<accession>A0A9X2K656</accession>
<reference evidence="3" key="1">
    <citation type="submission" date="2022-06" db="EMBL/GenBank/DDBJ databases">
        <title>Sequencing the genomes of 1000 actinobacteria strains.</title>
        <authorList>
            <person name="Klenk H.-P."/>
        </authorList>
    </citation>
    <scope>NUCLEOTIDE SEQUENCE</scope>
    <source>
        <strain evidence="3">DSM 46694</strain>
    </source>
</reference>
<proteinExistence type="predicted"/>
<name>A0A9X2K656_9ACTN</name>
<feature type="region of interest" description="Disordered" evidence="1">
    <location>
        <begin position="89"/>
        <end position="111"/>
    </location>
</feature>